<keyword evidence="3 6" id="KW-0812">Transmembrane</keyword>
<keyword evidence="4 6" id="KW-1133">Transmembrane helix</keyword>
<evidence type="ECO:0000256" key="6">
    <source>
        <dbReference type="SAM" id="Phobius"/>
    </source>
</evidence>
<feature type="transmembrane region" description="Helical" evidence="6">
    <location>
        <begin position="42"/>
        <end position="62"/>
    </location>
</feature>
<dbReference type="GO" id="GO:0016020">
    <property type="term" value="C:membrane"/>
    <property type="evidence" value="ECO:0007669"/>
    <property type="project" value="UniProtKB-SubCell"/>
</dbReference>
<comment type="caution">
    <text evidence="7">The sequence shown here is derived from an EMBL/GenBank/DDBJ whole genome shotgun (WGS) entry which is preliminary data.</text>
</comment>
<comment type="subcellular location">
    <subcellularLocation>
        <location evidence="1">Membrane</location>
        <topology evidence="1">Single-pass membrane protein</topology>
    </subcellularLocation>
</comment>
<evidence type="ECO:0000313" key="7">
    <source>
        <dbReference type="EMBL" id="NIK89823.1"/>
    </source>
</evidence>
<dbReference type="Gene3D" id="2.40.128.260">
    <property type="entry name" value="Type IV secretion system, VirB10/TraB/TrbI"/>
    <property type="match status" value="1"/>
</dbReference>
<organism evidence="7 8">
    <name type="scientific">Rhizomicrobium palustre</name>
    <dbReference type="NCBI Taxonomy" id="189966"/>
    <lineage>
        <taxon>Bacteria</taxon>
        <taxon>Pseudomonadati</taxon>
        <taxon>Pseudomonadota</taxon>
        <taxon>Alphaproteobacteria</taxon>
        <taxon>Micropepsales</taxon>
        <taxon>Micropepsaceae</taxon>
        <taxon>Rhizomicrobium</taxon>
    </lineage>
</organism>
<dbReference type="EMBL" id="JAASRM010000001">
    <property type="protein sequence ID" value="NIK89823.1"/>
    <property type="molecule type" value="Genomic_DNA"/>
</dbReference>
<evidence type="ECO:0000256" key="1">
    <source>
        <dbReference type="ARBA" id="ARBA00004167"/>
    </source>
</evidence>
<dbReference type="CDD" id="cd16429">
    <property type="entry name" value="VirB10"/>
    <property type="match status" value="1"/>
</dbReference>
<accession>A0A846N2I8</accession>
<protein>
    <submittedName>
        <fullName evidence="7">Type IV secretion system protein VirB10</fullName>
    </submittedName>
</protein>
<dbReference type="Pfam" id="PF03743">
    <property type="entry name" value="TrbI"/>
    <property type="match status" value="1"/>
</dbReference>
<reference evidence="7 8" key="1">
    <citation type="submission" date="2020-03" db="EMBL/GenBank/DDBJ databases">
        <title>Genomic Encyclopedia of Type Strains, Phase IV (KMG-IV): sequencing the most valuable type-strain genomes for metagenomic binning, comparative biology and taxonomic classification.</title>
        <authorList>
            <person name="Goeker M."/>
        </authorList>
    </citation>
    <scope>NUCLEOTIDE SEQUENCE [LARGE SCALE GENOMIC DNA]</scope>
    <source>
        <strain evidence="7 8">DSM 19867</strain>
    </source>
</reference>
<proteinExistence type="inferred from homology"/>
<evidence type="ECO:0000256" key="2">
    <source>
        <dbReference type="ARBA" id="ARBA00010265"/>
    </source>
</evidence>
<sequence>MELVSKRFVVDPRQTIDDTSLEAASRNGFPLVAAHVQRRDRAGLALGLLISLALGGFTFWSLSGHAPQAEKPKPAPQARAVPKPVPQAAPALPIAAAPVLPVETPSAPTPALIIDMAEAPAAIPAPPPTAGDGAAETVTASAMAHPAQTVAQGTMIAAVLETGLNSDLPGYARAIVSRDVQAFSGGEILIPRGSHLVGQYRTALTSGQRRAYILWSRLIRPDGVSIAIGSPATDFSGETGLPGEVNSHFFARFGSAMLLSAINLLSTVGSAGVILSSGSSSAASVAAQSDSQISPTITVPAGTPIRVFTAHDLDFFAVSGSEK</sequence>
<evidence type="ECO:0000313" key="8">
    <source>
        <dbReference type="Proteomes" id="UP000570514"/>
    </source>
</evidence>
<dbReference type="InterPro" id="IPR005498">
    <property type="entry name" value="T4SS_VirB10/TraB/TrbI"/>
</dbReference>
<keyword evidence="5 6" id="KW-0472">Membrane</keyword>
<comment type="similarity">
    <text evidence="2">Belongs to the TrbI/VirB10 family.</text>
</comment>
<dbReference type="AlphaFoldDB" id="A0A846N2I8"/>
<dbReference type="RefSeq" id="WP_167083878.1">
    <property type="nucleotide sequence ID" value="NZ_BAAADC010000001.1"/>
</dbReference>
<dbReference type="Proteomes" id="UP000570514">
    <property type="component" value="Unassembled WGS sequence"/>
</dbReference>
<evidence type="ECO:0000256" key="5">
    <source>
        <dbReference type="ARBA" id="ARBA00023136"/>
    </source>
</evidence>
<keyword evidence="8" id="KW-1185">Reference proteome</keyword>
<name>A0A846N2I8_9PROT</name>
<dbReference type="InterPro" id="IPR042217">
    <property type="entry name" value="T4SS_VirB10/TrbI"/>
</dbReference>
<evidence type="ECO:0000256" key="3">
    <source>
        <dbReference type="ARBA" id="ARBA00022692"/>
    </source>
</evidence>
<evidence type="ECO:0000256" key="4">
    <source>
        <dbReference type="ARBA" id="ARBA00022989"/>
    </source>
</evidence>
<gene>
    <name evidence="7" type="ORF">FHS83_003141</name>
</gene>